<evidence type="ECO:0000313" key="1">
    <source>
        <dbReference type="EMBL" id="MCY4745463.1"/>
    </source>
</evidence>
<gene>
    <name evidence="1" type="ORF">NYO99_10820</name>
</gene>
<evidence type="ECO:0000313" key="2">
    <source>
        <dbReference type="Proteomes" id="UP001076464"/>
    </source>
</evidence>
<accession>A0ACC6CAJ1</accession>
<organism evidence="1 2">
    <name type="scientific">Roseateles hydrophilus</name>
    <dbReference type="NCBI Taxonomy" id="2975054"/>
    <lineage>
        <taxon>Bacteria</taxon>
        <taxon>Pseudomonadati</taxon>
        <taxon>Pseudomonadota</taxon>
        <taxon>Betaproteobacteria</taxon>
        <taxon>Burkholderiales</taxon>
        <taxon>Sphaerotilaceae</taxon>
        <taxon>Roseateles</taxon>
    </lineage>
</organism>
<dbReference type="EMBL" id="JAPPUY010000002">
    <property type="protein sequence ID" value="MCY4745463.1"/>
    <property type="molecule type" value="Genomic_DNA"/>
</dbReference>
<proteinExistence type="predicted"/>
<comment type="caution">
    <text evidence="1">The sequence shown here is derived from an EMBL/GenBank/DDBJ whole genome shotgun (WGS) entry which is preliminary data.</text>
</comment>
<reference evidence="1" key="1">
    <citation type="submission" date="2022-08" db="EMBL/GenBank/DDBJ databases">
        <title>Genome sequencing of Pelomonas sp. UHG3.</title>
        <authorList>
            <person name="So Y."/>
        </authorList>
    </citation>
    <scope>NUCLEOTIDE SEQUENCE</scope>
    <source>
        <strain evidence="1">UHG3</strain>
    </source>
</reference>
<dbReference type="Proteomes" id="UP001076464">
    <property type="component" value="Unassembled WGS sequence"/>
</dbReference>
<keyword evidence="2" id="KW-1185">Reference proteome</keyword>
<protein>
    <submittedName>
        <fullName evidence="1">Indolepyruvate ferredoxin oxidoreductase family protein</fullName>
    </submittedName>
</protein>
<name>A0ACC6CAJ1_9BURK</name>
<sequence length="1217" mass="132171">MHFQSLHFRRRIISPPLPICGNEASSSGQRAKESPAHPGAPMTDTLRPYQLSDNLAADSGAVFLTGTQALVRLLLAQKKVDERAGLKTAGFVSGYRGSPLGMVDQQLWKAKKFLDAAHIEFLPAINEDLAATACLGVQRVALDPQRTVDGVFAMWYGKGPGVDRSGDALKHGNVYGTSTQGGVLVVCGDDHGCVSSSTPHQSDQALQAWSMPVVHPANVAEYLEFGLYGWALSRFSGAWVGFKAISEVVESGMTVDLDTVPLDFEHAVEYVAPTNLHIRSVDLPSLDLESRLAHKLDAVRAFAQVNSIDKHIVTSPAATLGIVTVGKAHYDFMEVLRRLDLDPNALAAAGVRVYKVGLVFPLEPTRIVEFCSNLTDVLVIEEKGPVVERQIKELLYHLPEFQRPRVVGKTDEHGAPVLSALGELRPSRIMNTVADWLARLNPALDRRHLVVDFLTPCLLSNAADGVRRQPYFCSGCPHNTSTKLPEGSRALAGIGCHFMASWMERGTSGLIQMGAEGVDWAAHSRFTKEKHVFQNLGDGTYYHSGYLAIRQAIAARANITYKILYNDAVAMTGGQPVDGTTSVPQIARQVEAEGVKKLVVVSDDIAKYDGHHGLFPAGTTFHDRSAMDAVQRELREIEGVTVLIYDQTCAAEKRRRRKKGEFADPPKRIFINEAVCEGCGDCGVASNCLSVVPVETDWGRKRAIEQSSCNKDFSCVNGFCPSFVSVHDPVLKKKAGARYTAQDLAREIAAIAAPTPWAWTGPFDMLVTGVGGTGVVTVGALVTMAAHLEGKQASVLDFMGFAQKGGAVLSFVRVAPTLDLLNQVRIDTQQADVLLACDMVVGASPDALGTVKAGRTVILANTHELPTAGFVRNPDASLQAPSLLEKMKFAVGEHGVLATVDAQDIAQRLMGDTLPSNIIMLGACWQRGLVPVSEAALMRAIELNGVAVDANKAAFALGRLAIAAPDALQRLAGEMNVVKFFNFDQLDGPDGLIERRVKFLTDYQDAAYAERYRALVARVRTAEAALGQGQRLTQAVARYYAKLLAIKDEYEVARLYTDGRFEQAMKDQFENWSSLSFHLAPPLISKPGADGRAKKIEMGSWTFTAFKWLAKFKGLRGTALDVFGKTDERRMERQLIVDYEKLVDEILASLSADNLATAVELARLPEKIRGYGHVKHANVTAVKTQWQALLDRFHGRAAAVAAQPVAMPVRVKGVAEL</sequence>